<gene>
    <name evidence="1" type="ORF">N8T08_002938</name>
</gene>
<evidence type="ECO:0000313" key="2">
    <source>
        <dbReference type="Proteomes" id="UP001177260"/>
    </source>
</evidence>
<sequence>MNQNLAMFMHKYRPVESEESSRDQEVFKLDNECSTPETPPQKLFYKRCTSVQYILIVLLVLTNLATLVFWSNASTTQKSKAPATTLEQDVARNDILAIQTLGPADIPVEMEMREFSTGITGDRETEFFGEPDEKTNAAWDSLMDGGISYSHKSYDYQ</sequence>
<protein>
    <submittedName>
        <fullName evidence="1">Uncharacterized protein</fullName>
    </submittedName>
</protein>
<proteinExistence type="predicted"/>
<keyword evidence="2" id="KW-1185">Reference proteome</keyword>
<evidence type="ECO:0000313" key="1">
    <source>
        <dbReference type="EMBL" id="KAK1146509.1"/>
    </source>
</evidence>
<accession>A0ACC3B856</accession>
<dbReference type="EMBL" id="JAOPJF010000017">
    <property type="protein sequence ID" value="KAK1146509.1"/>
    <property type="molecule type" value="Genomic_DNA"/>
</dbReference>
<dbReference type="Proteomes" id="UP001177260">
    <property type="component" value="Unassembled WGS sequence"/>
</dbReference>
<reference evidence="1 2" key="1">
    <citation type="journal article" date="2023" name="ACS Omega">
        <title>Identification of the Neoaspergillic Acid Biosynthesis Gene Cluster by Establishing an In Vitro CRISPR-Ribonucleoprotein Genetic System in Aspergillus melleus.</title>
        <authorList>
            <person name="Yuan B."/>
            <person name="Grau M.F."/>
            <person name="Murata R.M."/>
            <person name="Torok T."/>
            <person name="Venkateswaran K."/>
            <person name="Stajich J.E."/>
            <person name="Wang C.C.C."/>
        </authorList>
    </citation>
    <scope>NUCLEOTIDE SEQUENCE [LARGE SCALE GENOMIC DNA]</scope>
    <source>
        <strain evidence="1 2">IMV 1140</strain>
    </source>
</reference>
<comment type="caution">
    <text evidence="1">The sequence shown here is derived from an EMBL/GenBank/DDBJ whole genome shotgun (WGS) entry which is preliminary data.</text>
</comment>
<organism evidence="1 2">
    <name type="scientific">Aspergillus melleus</name>
    <dbReference type="NCBI Taxonomy" id="138277"/>
    <lineage>
        <taxon>Eukaryota</taxon>
        <taxon>Fungi</taxon>
        <taxon>Dikarya</taxon>
        <taxon>Ascomycota</taxon>
        <taxon>Pezizomycotina</taxon>
        <taxon>Eurotiomycetes</taxon>
        <taxon>Eurotiomycetidae</taxon>
        <taxon>Eurotiales</taxon>
        <taxon>Aspergillaceae</taxon>
        <taxon>Aspergillus</taxon>
        <taxon>Aspergillus subgen. Circumdati</taxon>
    </lineage>
</organism>
<name>A0ACC3B856_9EURO</name>